<organism evidence="10 11">
    <name type="scientific">Caminibacter mediatlanticus TB-2</name>
    <dbReference type="NCBI Taxonomy" id="391592"/>
    <lineage>
        <taxon>Bacteria</taxon>
        <taxon>Pseudomonadati</taxon>
        <taxon>Campylobacterota</taxon>
        <taxon>Epsilonproteobacteria</taxon>
        <taxon>Nautiliales</taxon>
        <taxon>Nautiliaceae</taxon>
        <taxon>Caminibacter</taxon>
    </lineage>
</organism>
<evidence type="ECO:0000256" key="2">
    <source>
        <dbReference type="ARBA" id="ARBA00009677"/>
    </source>
</evidence>
<keyword evidence="4 5" id="KW-0975">Bacterial flagellum</keyword>
<feature type="domain" description="Flagellar hook protein FlgE/F/G-like D1" evidence="9">
    <location>
        <begin position="95"/>
        <end position="164"/>
    </location>
</feature>
<dbReference type="InterPro" id="IPR020013">
    <property type="entry name" value="Flagellar_FlgE/F/G"/>
</dbReference>
<keyword evidence="10" id="KW-0966">Cell projection</keyword>
<evidence type="ECO:0000256" key="1">
    <source>
        <dbReference type="ARBA" id="ARBA00004117"/>
    </source>
</evidence>
<evidence type="ECO:0000259" key="8">
    <source>
        <dbReference type="Pfam" id="PF07559"/>
    </source>
</evidence>
<keyword evidence="10" id="KW-0282">Flagellum</keyword>
<proteinExistence type="inferred from homology"/>
<evidence type="ECO:0000256" key="4">
    <source>
        <dbReference type="ARBA" id="ARBA00023143"/>
    </source>
</evidence>
<evidence type="ECO:0000313" key="11">
    <source>
        <dbReference type="Proteomes" id="UP000306825"/>
    </source>
</evidence>
<dbReference type="InterPro" id="IPR037058">
    <property type="entry name" value="Falgellar_hook_FlgE_sf"/>
</dbReference>
<evidence type="ECO:0000256" key="3">
    <source>
        <dbReference type="ARBA" id="ARBA00019015"/>
    </source>
</evidence>
<evidence type="ECO:0000313" key="10">
    <source>
        <dbReference type="EMBL" id="QCT94137.1"/>
    </source>
</evidence>
<dbReference type="InterPro" id="IPR053967">
    <property type="entry name" value="LlgE_F_G-like_D1"/>
</dbReference>
<protein>
    <recommendedName>
        <fullName evidence="3">Flagellar hook protein FlgE</fullName>
    </recommendedName>
</protein>
<comment type="similarity">
    <text evidence="2 5">Belongs to the flagella basal body rod proteins family.</text>
</comment>
<keyword evidence="11" id="KW-1185">Reference proteome</keyword>
<name>A0ABX5V9V6_9BACT</name>
<dbReference type="Pfam" id="PF00460">
    <property type="entry name" value="Flg_bb_rod"/>
    <property type="match status" value="1"/>
</dbReference>
<reference evidence="10 11" key="1">
    <citation type="submission" date="2019-05" db="EMBL/GenBank/DDBJ databases">
        <title>A comparative analysis of the Nautiliaceae.</title>
        <authorList>
            <person name="Grosche A."/>
            <person name="Smedile F."/>
            <person name="Vetriani C."/>
        </authorList>
    </citation>
    <scope>NUCLEOTIDE SEQUENCE [LARGE SCALE GENOMIC DNA]</scope>
    <source>
        <strain evidence="10 11">TB-2</strain>
    </source>
</reference>
<feature type="domain" description="Flagellar basal-body/hook protein C-terminal" evidence="7">
    <location>
        <begin position="823"/>
        <end position="867"/>
    </location>
</feature>
<dbReference type="InterPro" id="IPR011491">
    <property type="entry name" value="FlgE_D2"/>
</dbReference>
<evidence type="ECO:0000259" key="9">
    <source>
        <dbReference type="Pfam" id="PF22692"/>
    </source>
</evidence>
<feature type="domain" description="Flagellar basal body rod protein N-terminal" evidence="6">
    <location>
        <begin position="8"/>
        <end position="35"/>
    </location>
</feature>
<gene>
    <name evidence="10" type="ORF">FE773_02785</name>
</gene>
<dbReference type="InterPro" id="IPR001444">
    <property type="entry name" value="Flag_bb_rod_N"/>
</dbReference>
<dbReference type="Pfam" id="PF06429">
    <property type="entry name" value="Flg_bbr_C"/>
    <property type="match status" value="1"/>
</dbReference>
<dbReference type="Pfam" id="PF22692">
    <property type="entry name" value="LlgE_F_G_D1"/>
    <property type="match status" value="1"/>
</dbReference>
<dbReference type="EMBL" id="CP040463">
    <property type="protein sequence ID" value="QCT94137.1"/>
    <property type="molecule type" value="Genomic_DNA"/>
</dbReference>
<feature type="domain" description="Flagellar hook protein FlgE D2" evidence="8">
    <location>
        <begin position="631"/>
        <end position="749"/>
    </location>
</feature>
<evidence type="ECO:0000259" key="7">
    <source>
        <dbReference type="Pfam" id="PF06429"/>
    </source>
</evidence>
<sequence length="869" mass="92771">MMRSLWSGVSGLNAHQIAMDVEANNIANVNTVGFKYSRTNFQNLLSQTIKSATAPQGDLGGKNSLQVGLGATVSSVETMFKQGSIQNTDKNTDMAINGDGFFVVSSDGGKTYRYTRAGDFTFDANGNFVDPNGYIVQGWLADPETHNIDTATGLKPISIPPGLTTPANPTSKISIKANLNSGDHIVEKGAARPTVDQTADMNGLYDANGNKISLTPDVDSIQLAIDVNNDGTIDTNTEVFTFKYGTSNSDNDGKFTTIKDLLDEINSKISQSIQGPDSYKYKVFLNGNGQIVDPHNLIKIQDSTHTFLSSTNNILEDVFKSLQGPSTTTASIKAIQNSFIGADDVGELFNANGDAFNLQDGQGISVNISGLGETRKFVYTSQPISAATEGCGTTGGKYQPDKPIVADSNEGFHWLFYSYASSDSNNRASLNVNQQISFVLSNGDTLTYTYGKDFQTINDLCCLLNTDLANRNLNDVITFENGQIVESSPSVITDAQVKDSNGVVIPADTNTTLGRLASLMDGLDGNGGATGTFYKNDIYYFHDIQDLAYIWQLAVDASGDPLNSTTGNSGIVSISQNGELQVKNTSPNSFNINIAGYPSDEQDNQLFTDTFSPINGTVAAGGTAFTQSMNAAVHTTSMDIFDSLGAKHTLTFHFRKTHTSTGPNDPTVWKWYAEVPEPSTLDQPAYGYVKFNSDGSINSYNPPSLIFNPNNGAEPGQAVQLNFGEMGKFDGLTSFEAPSSTSGQTQDGYPGGDLQQLVVDQTGTIIGVFTNGRSYSLAQVAIAKFVNNEGLMNEGGTLFSASPNSGDPIVGTAGTGGRGSIQPSALEMSNVDLSRSLTQLIVIQRGFQANSKTITTSDQMLNTLLQLKQ</sequence>
<dbReference type="PANTHER" id="PTHR30435">
    <property type="entry name" value="FLAGELLAR PROTEIN"/>
    <property type="match status" value="1"/>
</dbReference>
<dbReference type="SUPFAM" id="SSF117143">
    <property type="entry name" value="Flagellar hook protein flgE"/>
    <property type="match status" value="2"/>
</dbReference>
<dbReference type="Gene3D" id="2.60.98.20">
    <property type="entry name" value="Flagellar hook protein FlgE"/>
    <property type="match status" value="1"/>
</dbReference>
<comment type="subcellular location">
    <subcellularLocation>
        <location evidence="1 5">Bacterial flagellum basal body</location>
    </subcellularLocation>
</comment>
<dbReference type="InterPro" id="IPR037925">
    <property type="entry name" value="FlgE/F/G-like"/>
</dbReference>
<accession>A0ABX5V9V6</accession>
<evidence type="ECO:0000259" key="6">
    <source>
        <dbReference type="Pfam" id="PF00460"/>
    </source>
</evidence>
<dbReference type="Proteomes" id="UP000306825">
    <property type="component" value="Chromosome"/>
</dbReference>
<dbReference type="NCBIfam" id="TIGR03506">
    <property type="entry name" value="FlgEFG_subfam"/>
    <property type="match status" value="2"/>
</dbReference>
<dbReference type="InterPro" id="IPR010930">
    <property type="entry name" value="Flg_bb/hook_C_dom"/>
</dbReference>
<keyword evidence="10" id="KW-0969">Cilium</keyword>
<dbReference type="RefSeq" id="WP_138323026.1">
    <property type="nucleotide sequence ID" value="NZ_CP040463.1"/>
</dbReference>
<evidence type="ECO:0000256" key="5">
    <source>
        <dbReference type="RuleBase" id="RU362116"/>
    </source>
</evidence>
<dbReference type="PANTHER" id="PTHR30435:SF19">
    <property type="entry name" value="FLAGELLAR BASAL-BODY ROD PROTEIN FLGG"/>
    <property type="match status" value="1"/>
</dbReference>
<dbReference type="Pfam" id="PF07559">
    <property type="entry name" value="FlgE_D2"/>
    <property type="match status" value="1"/>
</dbReference>